<dbReference type="CDD" id="cd00143">
    <property type="entry name" value="PP2Cc"/>
    <property type="match status" value="1"/>
</dbReference>
<name>A0A223KVK9_9BACI</name>
<dbReference type="Proteomes" id="UP000215224">
    <property type="component" value="Chromosome"/>
</dbReference>
<dbReference type="STRING" id="1314751.GCA_001591425_02015"/>
<evidence type="ECO:0000259" key="1">
    <source>
        <dbReference type="PROSITE" id="PS51746"/>
    </source>
</evidence>
<dbReference type="SUPFAM" id="SSF81606">
    <property type="entry name" value="PP2C-like"/>
    <property type="match status" value="1"/>
</dbReference>
<dbReference type="InterPro" id="IPR036457">
    <property type="entry name" value="PPM-type-like_dom_sf"/>
</dbReference>
<gene>
    <name evidence="2" type="ORF">BC6307_20290</name>
</gene>
<proteinExistence type="predicted"/>
<dbReference type="InterPro" id="IPR001932">
    <property type="entry name" value="PPM-type_phosphatase-like_dom"/>
</dbReference>
<evidence type="ECO:0000313" key="3">
    <source>
        <dbReference type="Proteomes" id="UP000215224"/>
    </source>
</evidence>
<dbReference type="Pfam" id="PF13672">
    <property type="entry name" value="PP2C_2"/>
    <property type="match status" value="1"/>
</dbReference>
<evidence type="ECO:0000313" key="2">
    <source>
        <dbReference type="EMBL" id="AST93437.1"/>
    </source>
</evidence>
<keyword evidence="3" id="KW-1185">Reference proteome</keyword>
<dbReference type="SMART" id="SM00332">
    <property type="entry name" value="PP2Cc"/>
    <property type="match status" value="1"/>
</dbReference>
<accession>A0A223KVK9</accession>
<reference evidence="2 3" key="1">
    <citation type="submission" date="2016-12" db="EMBL/GenBank/DDBJ databases">
        <title>The whole genome sequencing and assembly of Bacillus cohnii DSM 6307T strain.</title>
        <authorList>
            <person name="Lee Y.-J."/>
            <person name="Yi H."/>
            <person name="Bahn Y.-S."/>
            <person name="Kim J.F."/>
            <person name="Lee D.-W."/>
        </authorList>
    </citation>
    <scope>NUCLEOTIDE SEQUENCE [LARGE SCALE GENOMIC DNA]</scope>
    <source>
        <strain evidence="2 3">DSM 6307</strain>
    </source>
</reference>
<dbReference type="EMBL" id="CP018866">
    <property type="protein sequence ID" value="AST93437.1"/>
    <property type="molecule type" value="Genomic_DNA"/>
</dbReference>
<sequence>MEVLTAAYTDVGIKKATNQDSICLTIAETPVGKVVLAVICDGMGGLSKGELASTTVINAFSNWFEQKLPNQLVEEDFDRNIQSYWDQMLKEMNERIGAYGRKERIQLGTTVTALLIIDTKFMLIGHVGDSRVYRLNDRLQVLTEDQTVVGRELKNGNITPEQAKVDPRRNVLLQCIGASKVVEPDFISEQPKIGEVYVLCSDGFRHMITEQEMYDAFSPEKMIDEKDMQEKAIEMVELNKQRQETDNISVVLIKMM</sequence>
<dbReference type="PROSITE" id="PS51746">
    <property type="entry name" value="PPM_2"/>
    <property type="match status" value="1"/>
</dbReference>
<feature type="domain" description="PPM-type phosphatase" evidence="1">
    <location>
        <begin position="4"/>
        <end position="255"/>
    </location>
</feature>
<dbReference type="SMART" id="SM00331">
    <property type="entry name" value="PP2C_SIG"/>
    <property type="match status" value="1"/>
</dbReference>
<dbReference type="Gene3D" id="3.60.40.10">
    <property type="entry name" value="PPM-type phosphatase domain"/>
    <property type="match status" value="1"/>
</dbReference>
<protein>
    <submittedName>
        <fullName evidence="2">PrpC</fullName>
    </submittedName>
</protein>
<dbReference type="AlphaFoldDB" id="A0A223KVK9"/>
<organism evidence="2 3">
    <name type="scientific">Sutcliffiella cohnii</name>
    <dbReference type="NCBI Taxonomy" id="33932"/>
    <lineage>
        <taxon>Bacteria</taxon>
        <taxon>Bacillati</taxon>
        <taxon>Bacillota</taxon>
        <taxon>Bacilli</taxon>
        <taxon>Bacillales</taxon>
        <taxon>Bacillaceae</taxon>
        <taxon>Sutcliffiella</taxon>
    </lineage>
</organism>
<dbReference type="RefSeq" id="WP_066415453.1">
    <property type="nucleotide sequence ID" value="NZ_CP018866.1"/>
</dbReference>
<dbReference type="KEGG" id="bcoh:BC6307_20290"/>